<sequence>MDIMVRSPWANLVGGYSVSLLFHYIDIALLGQWSFHGQPLLKALASGLSLTVNARFIGTSQQVKHISLPSASMSRKSFLWRTAGVIFLSYMALDVMESSADPGMTGKYLSRSNVPFFRRLYHQELSAEEIAVRFFSRAVSSVYTFGLAIIIWFYIGCLYIAKTLESLLAPAEYTQAQFDLQLPLARCPRNTPRNKGNVC</sequence>
<gene>
    <name evidence="2" type="ORF">BDW59DRAFT_166946</name>
</gene>
<reference evidence="2 3" key="1">
    <citation type="submission" date="2024-07" db="EMBL/GenBank/DDBJ databases">
        <title>Section-level genome sequencing and comparative genomics of Aspergillus sections Usti and Cavernicolus.</title>
        <authorList>
            <consortium name="Lawrence Berkeley National Laboratory"/>
            <person name="Nybo J.L."/>
            <person name="Vesth T.C."/>
            <person name="Theobald S."/>
            <person name="Frisvad J.C."/>
            <person name="Larsen T.O."/>
            <person name="Kjaerboelling I."/>
            <person name="Rothschild-Mancinelli K."/>
            <person name="Lyhne E.K."/>
            <person name="Kogle M.E."/>
            <person name="Barry K."/>
            <person name="Clum A."/>
            <person name="Na H."/>
            <person name="Ledsgaard L."/>
            <person name="Lin J."/>
            <person name="Lipzen A."/>
            <person name="Kuo A."/>
            <person name="Riley R."/>
            <person name="Mondo S."/>
            <person name="LaButti K."/>
            <person name="Haridas S."/>
            <person name="Pangalinan J."/>
            <person name="Salamov A.A."/>
            <person name="Simmons B.A."/>
            <person name="Magnuson J.K."/>
            <person name="Chen J."/>
            <person name="Drula E."/>
            <person name="Henrissat B."/>
            <person name="Wiebenga A."/>
            <person name="Lubbers R.J."/>
            <person name="Gomes A.C."/>
            <person name="Makela M.R."/>
            <person name="Stajich J."/>
            <person name="Grigoriev I.V."/>
            <person name="Mortensen U.H."/>
            <person name="De vries R.P."/>
            <person name="Baker S.E."/>
            <person name="Andersen M.R."/>
        </authorList>
    </citation>
    <scope>NUCLEOTIDE SEQUENCE [LARGE SCALE GENOMIC DNA]</scope>
    <source>
        <strain evidence="2 3">CBS 600.67</strain>
    </source>
</reference>
<protein>
    <submittedName>
        <fullName evidence="2">Uncharacterized protein</fullName>
    </submittedName>
</protein>
<evidence type="ECO:0000256" key="1">
    <source>
        <dbReference type="SAM" id="Phobius"/>
    </source>
</evidence>
<comment type="caution">
    <text evidence="2">The sequence shown here is derived from an EMBL/GenBank/DDBJ whole genome shotgun (WGS) entry which is preliminary data.</text>
</comment>
<dbReference type="Proteomes" id="UP001610335">
    <property type="component" value="Unassembled WGS sequence"/>
</dbReference>
<organism evidence="2 3">
    <name type="scientific">Aspergillus cavernicola</name>
    <dbReference type="NCBI Taxonomy" id="176166"/>
    <lineage>
        <taxon>Eukaryota</taxon>
        <taxon>Fungi</taxon>
        <taxon>Dikarya</taxon>
        <taxon>Ascomycota</taxon>
        <taxon>Pezizomycotina</taxon>
        <taxon>Eurotiomycetes</taxon>
        <taxon>Eurotiomycetidae</taxon>
        <taxon>Eurotiales</taxon>
        <taxon>Aspergillaceae</taxon>
        <taxon>Aspergillus</taxon>
        <taxon>Aspergillus subgen. Nidulantes</taxon>
    </lineage>
</organism>
<name>A0ABR4HHR8_9EURO</name>
<keyword evidence="1" id="KW-0472">Membrane</keyword>
<accession>A0ABR4HHR8</accession>
<keyword evidence="1" id="KW-1133">Transmembrane helix</keyword>
<keyword evidence="3" id="KW-1185">Reference proteome</keyword>
<evidence type="ECO:0000313" key="3">
    <source>
        <dbReference type="Proteomes" id="UP001610335"/>
    </source>
</evidence>
<evidence type="ECO:0000313" key="2">
    <source>
        <dbReference type="EMBL" id="KAL2815032.1"/>
    </source>
</evidence>
<feature type="transmembrane region" description="Helical" evidence="1">
    <location>
        <begin position="12"/>
        <end position="33"/>
    </location>
</feature>
<keyword evidence="1" id="KW-0812">Transmembrane</keyword>
<feature type="transmembrane region" description="Helical" evidence="1">
    <location>
        <begin position="142"/>
        <end position="161"/>
    </location>
</feature>
<dbReference type="EMBL" id="JBFXLS010000117">
    <property type="protein sequence ID" value="KAL2815032.1"/>
    <property type="molecule type" value="Genomic_DNA"/>
</dbReference>
<proteinExistence type="predicted"/>